<feature type="domain" description="RNA polymerase sigma-70" evidence="5">
    <location>
        <begin position="284"/>
        <end position="310"/>
    </location>
</feature>
<dbReference type="PRINTS" id="PR00046">
    <property type="entry name" value="SIGMA70FCT"/>
</dbReference>
<dbReference type="InterPro" id="IPR036388">
    <property type="entry name" value="WH-like_DNA-bd_sf"/>
</dbReference>
<dbReference type="SUPFAM" id="SSF88659">
    <property type="entry name" value="Sigma3 and sigma4 domains of RNA polymerase sigma factors"/>
    <property type="match status" value="1"/>
</dbReference>
<dbReference type="InterPro" id="IPR014284">
    <property type="entry name" value="RNA_pol_sigma-70_dom"/>
</dbReference>
<dbReference type="InterPro" id="IPR007630">
    <property type="entry name" value="RNA_pol_sigma70_r4"/>
</dbReference>
<keyword evidence="4" id="KW-0804">Transcription</keyword>
<keyword evidence="7" id="KW-1185">Reference proteome</keyword>
<evidence type="ECO:0000256" key="1">
    <source>
        <dbReference type="ARBA" id="ARBA00023015"/>
    </source>
</evidence>
<sequence length="324" mass="38601">MRQKLMDYTDQKLNYIDSDLDYNFDYFFKEFYERDNVETKKIRDKDRFNIKDKDLYALNNEELVIVYQKGNENALEILINKNQKLIYSRVEKYKNTYRQDLEYEDLFQEGSIGMITAAKKFDVNLGYKFSTYATHWIDQGIMRKIENDGFTIRIPTHVFENINRLRREINEVEFLDISYSEKLKLLTKYTGFSIEEINNLNRIYNDILNSSSLNLSVYGDNGQSISEKTELLNLVADSKNEDVFEIVSNNLLRRDLEKVLSTLTKKEKNIVKKRFGLIGEKVETLEEIGAEYNLTRERIRQIEKDALDKLKKPYRAKLIKEYLY</sequence>
<dbReference type="Gene3D" id="1.10.601.10">
    <property type="entry name" value="RNA Polymerase Primary Sigma Factor"/>
    <property type="match status" value="1"/>
</dbReference>
<keyword evidence="2" id="KW-0731">Sigma factor</keyword>
<comment type="caution">
    <text evidence="6">The sequence shown here is derived from an EMBL/GenBank/DDBJ whole genome shotgun (WGS) entry which is preliminary data.</text>
</comment>
<gene>
    <name evidence="6" type="ORF">J2Z71_000569</name>
</gene>
<dbReference type="RefSeq" id="WP_210060349.1">
    <property type="nucleotide sequence ID" value="NZ_JAGGLJ010000004.1"/>
</dbReference>
<dbReference type="InterPro" id="IPR000943">
    <property type="entry name" value="RNA_pol_sigma70"/>
</dbReference>
<evidence type="ECO:0000256" key="4">
    <source>
        <dbReference type="ARBA" id="ARBA00023163"/>
    </source>
</evidence>
<keyword evidence="1" id="KW-0805">Transcription regulation</keyword>
<dbReference type="PROSITE" id="PS00716">
    <property type="entry name" value="SIGMA70_2"/>
    <property type="match status" value="1"/>
</dbReference>
<dbReference type="SUPFAM" id="SSF88946">
    <property type="entry name" value="Sigma2 domain of RNA polymerase sigma factors"/>
    <property type="match status" value="1"/>
</dbReference>
<dbReference type="InterPro" id="IPR050239">
    <property type="entry name" value="Sigma-70_RNA_pol_init_factors"/>
</dbReference>
<name>A0ABS4KB78_9FIRM</name>
<reference evidence="6 7" key="1">
    <citation type="submission" date="2021-03" db="EMBL/GenBank/DDBJ databases">
        <title>Genomic Encyclopedia of Type Strains, Phase IV (KMG-IV): sequencing the most valuable type-strain genomes for metagenomic binning, comparative biology and taxonomic classification.</title>
        <authorList>
            <person name="Goeker M."/>
        </authorList>
    </citation>
    <scope>NUCLEOTIDE SEQUENCE [LARGE SCALE GENOMIC DNA]</scope>
    <source>
        <strain evidence="6 7">DSM 27563</strain>
    </source>
</reference>
<dbReference type="Pfam" id="PF04542">
    <property type="entry name" value="Sigma70_r2"/>
    <property type="match status" value="1"/>
</dbReference>
<evidence type="ECO:0000256" key="3">
    <source>
        <dbReference type="ARBA" id="ARBA00023125"/>
    </source>
</evidence>
<dbReference type="InterPro" id="IPR013324">
    <property type="entry name" value="RNA_pol_sigma_r3/r4-like"/>
</dbReference>
<dbReference type="EMBL" id="JAGGLJ010000004">
    <property type="protein sequence ID" value="MBP2025044.1"/>
    <property type="molecule type" value="Genomic_DNA"/>
</dbReference>
<organism evidence="6 7">
    <name type="scientific">Peptoniphilus stercorisuis</name>
    <dbReference type="NCBI Taxonomy" id="1436965"/>
    <lineage>
        <taxon>Bacteria</taxon>
        <taxon>Bacillati</taxon>
        <taxon>Bacillota</taxon>
        <taxon>Tissierellia</taxon>
        <taxon>Tissierellales</taxon>
        <taxon>Peptoniphilaceae</taxon>
        <taxon>Peptoniphilus</taxon>
    </lineage>
</organism>
<dbReference type="InterPro" id="IPR013325">
    <property type="entry name" value="RNA_pol_sigma_r2"/>
</dbReference>
<dbReference type="PANTHER" id="PTHR30603:SF47">
    <property type="entry name" value="RNA POLYMERASE SIGMA FACTOR SIGD, CHLOROPLASTIC"/>
    <property type="match status" value="1"/>
</dbReference>
<dbReference type="Gene3D" id="1.10.10.10">
    <property type="entry name" value="Winged helix-like DNA-binding domain superfamily/Winged helix DNA-binding domain"/>
    <property type="match status" value="1"/>
</dbReference>
<protein>
    <submittedName>
        <fullName evidence="6">RNA polymerase sigma factor (Sigma-70 family)</fullName>
    </submittedName>
</protein>
<dbReference type="Pfam" id="PF04545">
    <property type="entry name" value="Sigma70_r4"/>
    <property type="match status" value="1"/>
</dbReference>
<accession>A0ABS4KB78</accession>
<evidence type="ECO:0000313" key="7">
    <source>
        <dbReference type="Proteomes" id="UP001519306"/>
    </source>
</evidence>
<dbReference type="InterPro" id="IPR007627">
    <property type="entry name" value="RNA_pol_sigma70_r2"/>
</dbReference>
<keyword evidence="3" id="KW-0238">DNA-binding</keyword>
<dbReference type="PANTHER" id="PTHR30603">
    <property type="entry name" value="RNA POLYMERASE SIGMA FACTOR RPO"/>
    <property type="match status" value="1"/>
</dbReference>
<dbReference type="Proteomes" id="UP001519306">
    <property type="component" value="Unassembled WGS sequence"/>
</dbReference>
<dbReference type="CDD" id="cd06171">
    <property type="entry name" value="Sigma70_r4"/>
    <property type="match status" value="1"/>
</dbReference>
<evidence type="ECO:0000256" key="2">
    <source>
        <dbReference type="ARBA" id="ARBA00023082"/>
    </source>
</evidence>
<evidence type="ECO:0000259" key="5">
    <source>
        <dbReference type="PROSITE" id="PS00716"/>
    </source>
</evidence>
<proteinExistence type="predicted"/>
<evidence type="ECO:0000313" key="6">
    <source>
        <dbReference type="EMBL" id="MBP2025044.1"/>
    </source>
</evidence>
<dbReference type="NCBIfam" id="TIGR02937">
    <property type="entry name" value="sigma70-ECF"/>
    <property type="match status" value="1"/>
</dbReference>